<dbReference type="InterPro" id="IPR058998">
    <property type="entry name" value="YycE-like_N"/>
</dbReference>
<dbReference type="InterPro" id="IPR029068">
    <property type="entry name" value="Glyas_Bleomycin-R_OHBP_Dase"/>
</dbReference>
<keyword evidence="3" id="KW-1185">Reference proteome</keyword>
<evidence type="ECO:0000313" key="2">
    <source>
        <dbReference type="EMBL" id="MFC5473934.1"/>
    </source>
</evidence>
<protein>
    <submittedName>
        <fullName evidence="2">VOC family protein</fullName>
    </submittedName>
</protein>
<dbReference type="PROSITE" id="PS51819">
    <property type="entry name" value="VOC"/>
    <property type="match status" value="1"/>
</dbReference>
<feature type="domain" description="VOC" evidence="1">
    <location>
        <begin position="1"/>
        <end position="125"/>
    </location>
</feature>
<accession>A0ABW0M814</accession>
<evidence type="ECO:0000259" key="1">
    <source>
        <dbReference type="PROSITE" id="PS51819"/>
    </source>
</evidence>
<dbReference type="Proteomes" id="UP001596045">
    <property type="component" value="Unassembled WGS sequence"/>
</dbReference>
<dbReference type="InterPro" id="IPR058997">
    <property type="entry name" value="YycE-like_C"/>
</dbReference>
<reference evidence="3" key="1">
    <citation type="journal article" date="2019" name="Int. J. Syst. Evol. Microbiol.">
        <title>The Global Catalogue of Microorganisms (GCM) 10K type strain sequencing project: providing services to taxonomists for standard genome sequencing and annotation.</title>
        <authorList>
            <consortium name="The Broad Institute Genomics Platform"/>
            <consortium name="The Broad Institute Genome Sequencing Center for Infectious Disease"/>
            <person name="Wu L."/>
            <person name="Ma J."/>
        </authorList>
    </citation>
    <scope>NUCLEOTIDE SEQUENCE [LARGE SCALE GENOMIC DNA]</scope>
    <source>
        <strain evidence="3">JCM 17066</strain>
    </source>
</reference>
<sequence length="133" mass="15059">MKCHLRIARPVSDLSQTSSMYCEGLGLRVLGSFEGHEGFDGVMLGRAGSSYHFEFTHCRTHPVEPNPTSEDLTVFYLPDSTEWKDRCASMLAAGFRQVASFNPYWDARGRTFEDLDGYRVVLQNADWNNAEVE</sequence>
<dbReference type="CDD" id="cd06587">
    <property type="entry name" value="VOC"/>
    <property type="match status" value="1"/>
</dbReference>
<comment type="caution">
    <text evidence="2">The sequence shown here is derived from an EMBL/GenBank/DDBJ whole genome shotgun (WGS) entry which is preliminary data.</text>
</comment>
<proteinExistence type="predicted"/>
<name>A0ABW0M814_9BURK</name>
<dbReference type="EMBL" id="JBHSMT010000013">
    <property type="protein sequence ID" value="MFC5473934.1"/>
    <property type="molecule type" value="Genomic_DNA"/>
</dbReference>
<dbReference type="RefSeq" id="WP_378996912.1">
    <property type="nucleotide sequence ID" value="NZ_JBHSMT010000013.1"/>
</dbReference>
<dbReference type="SUPFAM" id="SSF54593">
    <property type="entry name" value="Glyoxalase/Bleomycin resistance protein/Dihydroxybiphenyl dioxygenase"/>
    <property type="match status" value="1"/>
</dbReference>
<organism evidence="2 3">
    <name type="scientific">Paraherbaspirillum soli</name>
    <dbReference type="NCBI Taxonomy" id="631222"/>
    <lineage>
        <taxon>Bacteria</taxon>
        <taxon>Pseudomonadati</taxon>
        <taxon>Pseudomonadota</taxon>
        <taxon>Betaproteobacteria</taxon>
        <taxon>Burkholderiales</taxon>
        <taxon>Oxalobacteraceae</taxon>
        <taxon>Paraherbaspirillum</taxon>
    </lineage>
</organism>
<dbReference type="InterPro" id="IPR037523">
    <property type="entry name" value="VOC_core"/>
</dbReference>
<dbReference type="Pfam" id="PF22658">
    <property type="entry name" value="YycE-like_N"/>
    <property type="match status" value="1"/>
</dbReference>
<dbReference type="Pfam" id="PF22659">
    <property type="entry name" value="YycE-like_C"/>
    <property type="match status" value="1"/>
</dbReference>
<gene>
    <name evidence="2" type="ORF">ACFPM8_08165</name>
</gene>
<evidence type="ECO:0000313" key="3">
    <source>
        <dbReference type="Proteomes" id="UP001596045"/>
    </source>
</evidence>
<dbReference type="Gene3D" id="3.10.180.10">
    <property type="entry name" value="2,3-Dihydroxybiphenyl 1,2-Dioxygenase, domain 1"/>
    <property type="match status" value="1"/>
</dbReference>